<reference evidence="2 3" key="2">
    <citation type="journal article" date="2016" name="Genome Announc.">
        <title>Draft Genome Sequence of the N2-Fixing Cyanobacterium Nostoc piscinale CENA21, Isolated from the Brazilian Amazon Floodplain.</title>
        <authorList>
            <person name="Leao T."/>
            <person name="Guimaraes P.I."/>
            <person name="de Melo A.G."/>
            <person name="Ramos R.T."/>
            <person name="Leao P.N."/>
            <person name="Silva A."/>
            <person name="Fiore M.F."/>
            <person name="Schneider M.P."/>
        </authorList>
    </citation>
    <scope>NUCLEOTIDE SEQUENCE [LARGE SCALE GENOMIC DNA]</scope>
    <source>
        <strain evidence="2 3">CENA21</strain>
    </source>
</reference>
<dbReference type="RefSeq" id="WP_062293734.1">
    <property type="nucleotide sequence ID" value="NZ_CP012036.1"/>
</dbReference>
<accession>A0A0M5MGT7</accession>
<evidence type="ECO:0000256" key="1">
    <source>
        <dbReference type="SAM" id="Phobius"/>
    </source>
</evidence>
<organism evidence="2 3">
    <name type="scientific">Nostoc piscinale CENA21</name>
    <dbReference type="NCBI Taxonomy" id="224013"/>
    <lineage>
        <taxon>Bacteria</taxon>
        <taxon>Bacillati</taxon>
        <taxon>Cyanobacteriota</taxon>
        <taxon>Cyanophyceae</taxon>
        <taxon>Nostocales</taxon>
        <taxon>Nostocaceae</taxon>
        <taxon>Nostoc</taxon>
    </lineage>
</organism>
<dbReference type="Pfam" id="PF09980">
    <property type="entry name" value="DUF2214"/>
    <property type="match status" value="1"/>
</dbReference>
<reference evidence="3" key="1">
    <citation type="submission" date="2015-07" db="EMBL/GenBank/DDBJ databases">
        <title>Genome Of Nitrogen-Fixing Cyanobacterium Nostoc piscinale CENA21 From Solimoes/Amazon River Floodplain Sediments And Comparative Genomics To Uncover Biosynthetic Natural Products Potential.</title>
        <authorList>
            <person name="Leao T.F."/>
            <person name="Leao P.N."/>
            <person name="Guimaraes P.I."/>
            <person name="de Melo A.G.C."/>
            <person name="Ramos R.T.J."/>
            <person name="Silva A."/>
            <person name="Fiore M.F."/>
            <person name="Schneider M.P.C."/>
        </authorList>
    </citation>
    <scope>NUCLEOTIDE SEQUENCE [LARGE SCALE GENOMIC DNA]</scope>
    <source>
        <strain evidence="3">CENA21</strain>
    </source>
</reference>
<dbReference type="KEGG" id="npz:ACX27_14570"/>
<keyword evidence="3" id="KW-1185">Reference proteome</keyword>
<keyword evidence="1" id="KW-0812">Transmembrane</keyword>
<dbReference type="InterPro" id="IPR018706">
    <property type="entry name" value="DUF2214_membrane"/>
</dbReference>
<dbReference type="STRING" id="224013.ACX27_14570"/>
<feature type="transmembrane region" description="Helical" evidence="1">
    <location>
        <begin position="46"/>
        <end position="67"/>
    </location>
</feature>
<name>A0A0M5MGT7_9NOSO</name>
<feature type="transmembrane region" description="Helical" evidence="1">
    <location>
        <begin position="125"/>
        <end position="148"/>
    </location>
</feature>
<keyword evidence="1" id="KW-1133">Transmembrane helix</keyword>
<dbReference type="OrthoDB" id="826511at2"/>
<dbReference type="AlphaFoldDB" id="A0A0M5MGT7"/>
<dbReference type="EMBL" id="CP012036">
    <property type="protein sequence ID" value="ALF53792.1"/>
    <property type="molecule type" value="Genomic_DNA"/>
</dbReference>
<gene>
    <name evidence="2" type="ORF">ACX27_14570</name>
</gene>
<dbReference type="Proteomes" id="UP000062645">
    <property type="component" value="Chromosome"/>
</dbReference>
<proteinExistence type="predicted"/>
<feature type="transmembrane region" description="Helical" evidence="1">
    <location>
        <begin position="6"/>
        <end position="25"/>
    </location>
</feature>
<dbReference type="PATRIC" id="fig|224013.5.peg.3515"/>
<sequence length="161" mass="18229">MWESAITAYLHYLSFMLAFGALVIENQMLKKDINLAEAWTVVMADAIYGLSAITIVITGILRVIYFGKGADYYLNSSVFYIKVGIFILVSLLSLYPTFSFLSWIKNLRDNKPPHIELPKLQRLSWLIKGELIGLAFIPLFAALLARGIKLFLTLCSFLEKN</sequence>
<evidence type="ECO:0000313" key="3">
    <source>
        <dbReference type="Proteomes" id="UP000062645"/>
    </source>
</evidence>
<evidence type="ECO:0000313" key="2">
    <source>
        <dbReference type="EMBL" id="ALF53792.1"/>
    </source>
</evidence>
<protein>
    <submittedName>
        <fullName evidence="2">Membrane protein</fullName>
    </submittedName>
</protein>
<keyword evidence="1" id="KW-0472">Membrane</keyword>
<feature type="transmembrane region" description="Helical" evidence="1">
    <location>
        <begin position="79"/>
        <end position="104"/>
    </location>
</feature>